<sequence>GVCNVVPKSMTTLEPAVCVTFFASKVTPSLRTKEPEPIFKGCLKYDCRLAGTFFSSSDNLSPEKTILPV</sequence>
<evidence type="ECO:0000313" key="1">
    <source>
        <dbReference type="EMBL" id="EPJ27761.1"/>
    </source>
</evidence>
<organism evidence="1 2">
    <name type="scientific">Chlamydia psittaci 99DC5</name>
    <dbReference type="NCBI Taxonomy" id="1112251"/>
    <lineage>
        <taxon>Bacteria</taxon>
        <taxon>Pseudomonadati</taxon>
        <taxon>Chlamydiota</taxon>
        <taxon>Chlamydiia</taxon>
        <taxon>Chlamydiales</taxon>
        <taxon>Chlamydiaceae</taxon>
        <taxon>Chlamydia/Chlamydophila group</taxon>
        <taxon>Chlamydia</taxon>
    </lineage>
</organism>
<dbReference type="Proteomes" id="UP000014627">
    <property type="component" value="Unassembled WGS sequence"/>
</dbReference>
<dbReference type="EMBL" id="ATLC01000048">
    <property type="protein sequence ID" value="EPJ27761.1"/>
    <property type="molecule type" value="Genomic_DNA"/>
</dbReference>
<feature type="non-terminal residue" evidence="1">
    <location>
        <position position="1"/>
    </location>
</feature>
<keyword evidence="2" id="KW-1185">Reference proteome</keyword>
<gene>
    <name evidence="1" type="ORF">CP99DC5_0725B</name>
</gene>
<evidence type="ECO:0000313" key="2">
    <source>
        <dbReference type="Proteomes" id="UP000014627"/>
    </source>
</evidence>
<reference evidence="1 2" key="1">
    <citation type="submission" date="2013-04" db="EMBL/GenBank/DDBJ databases">
        <title>Genome sequence of Chlamydia psittaci 99DC5.</title>
        <authorList>
            <person name="Huot-Creasy H."/>
            <person name="McCracken C.L."/>
            <person name="Humphries M."/>
            <person name="Sachse K."/>
            <person name="Laroucau K."/>
            <person name="Bavoil P."/>
            <person name="Myers G.S."/>
        </authorList>
    </citation>
    <scope>NUCLEOTIDE SEQUENCE [LARGE SCALE GENOMIC DNA]</scope>
    <source>
        <strain evidence="1 2">99DC5</strain>
    </source>
</reference>
<accession>A0ABP2X349</accession>
<name>A0ABP2X349_CHLPS</name>
<protein>
    <submittedName>
        <fullName evidence="1">Uncharacterized protein</fullName>
    </submittedName>
</protein>
<proteinExistence type="predicted"/>
<comment type="caution">
    <text evidence="1">The sequence shown here is derived from an EMBL/GenBank/DDBJ whole genome shotgun (WGS) entry which is preliminary data.</text>
</comment>